<keyword evidence="4" id="KW-0012">Acyltransferase</keyword>
<dbReference type="InterPro" id="IPR042122">
    <property type="entry name" value="Ser_AcTrfase_N_sf"/>
</dbReference>
<evidence type="ECO:0000313" key="6">
    <source>
        <dbReference type="Proteomes" id="UP000005777"/>
    </source>
</evidence>
<accession>W5IHU2</accession>
<dbReference type="GO" id="GO:0008652">
    <property type="term" value="P:amino acid biosynthetic process"/>
    <property type="evidence" value="ECO:0007669"/>
    <property type="project" value="UniProtKB-KW"/>
</dbReference>
<dbReference type="PANTHER" id="PTHR42811">
    <property type="entry name" value="SERINE ACETYLTRANSFERASE"/>
    <property type="match status" value="1"/>
</dbReference>
<sequence length="282" mass="31057">MTQSANDNLFRQILDQMNGADESLLEVPQPVPDRKEAVALVKLTQRVILPQFYHYEDLSQQEALEELYARLQGQIRLALRVEEKDCSSCGNLAQGFVKQLPRIKAEVLTDIQAIYDGDPSAPSRQEVVACYPGFYATFIYRIAHTLFDLGVPFIPRIMSEFAHEKTGIDINPGAVIGQYFCIDHGTGVVIGQTARIGSHVRIYQGVTIGAKSFEIDDSGSLVKGGKRHPDIGDRVTIYANATLLGGHTRIGDDSVIGANVWLTHSVEPGSVITYLPSTKDNR</sequence>
<evidence type="ECO:0000256" key="3">
    <source>
        <dbReference type="ARBA" id="ARBA00022679"/>
    </source>
</evidence>
<keyword evidence="3 5" id="KW-0808">Transferase</keyword>
<reference evidence="5 6" key="1">
    <citation type="submission" date="2012-01" db="EMBL/GenBank/DDBJ databases">
        <title>The Genome Sequence of Scardovia inopinata F0304.</title>
        <authorList>
            <consortium name="The Broad Institute Genome Sequencing Platform"/>
            <person name="Ward D."/>
            <person name="Earl A."/>
            <person name="Feldgarden M."/>
            <person name="Gevers D."/>
            <person name="Young S."/>
            <person name="Zeng Q."/>
            <person name="Koehrsen M."/>
            <person name="Alvarado L."/>
            <person name="Berlin A.M."/>
            <person name="Borenstein D."/>
            <person name="Chapman S.B."/>
            <person name="Chen Z."/>
            <person name="Engels R."/>
            <person name="Freedman E."/>
            <person name="Gellesch M."/>
            <person name="Goldberg J."/>
            <person name="Griggs A."/>
            <person name="Gujja S."/>
            <person name="Heilman E.R."/>
            <person name="Heiman D.I."/>
            <person name="Hepburn T.A."/>
            <person name="Howarth C."/>
            <person name="Jen D."/>
            <person name="Larson L."/>
            <person name="Mehta T."/>
            <person name="Park D."/>
            <person name="Pearson M."/>
            <person name="Richards J."/>
            <person name="Roberts A."/>
            <person name="Saif S."/>
            <person name="Shea T.D."/>
            <person name="Shenoy N."/>
            <person name="Sisk P."/>
            <person name="Stolte C."/>
            <person name="Sykes S.N."/>
            <person name="Walk T."/>
            <person name="White J."/>
            <person name="Yandava C."/>
            <person name="Izard J."/>
            <person name="Baranova O.V."/>
            <person name="Blanton J.M."/>
            <person name="Tanner A.C."/>
            <person name="Dewhirst F."/>
            <person name="Haas B."/>
            <person name="Nusbaum C."/>
            <person name="Birren B."/>
        </authorList>
    </citation>
    <scope>NUCLEOTIDE SEQUENCE [LARGE SCALE GENOMIC DNA]</scope>
    <source>
        <strain evidence="5 6">F0304</strain>
    </source>
</reference>
<dbReference type="Gene3D" id="2.160.10.10">
    <property type="entry name" value="Hexapeptide repeat proteins"/>
    <property type="match status" value="1"/>
</dbReference>
<dbReference type="RefSeq" id="WP_006292382.1">
    <property type="nucleotide sequence ID" value="NZ_GG770225.1"/>
</dbReference>
<keyword evidence="2" id="KW-0028">Amino-acid biosynthesis</keyword>
<dbReference type="SUPFAM" id="SSF51161">
    <property type="entry name" value="Trimeric LpxA-like enzymes"/>
    <property type="match status" value="1"/>
</dbReference>
<organism evidence="5 6">
    <name type="scientific">Scardovia inopinata F0304</name>
    <dbReference type="NCBI Taxonomy" id="641146"/>
    <lineage>
        <taxon>Bacteria</taxon>
        <taxon>Bacillati</taxon>
        <taxon>Actinomycetota</taxon>
        <taxon>Actinomycetes</taxon>
        <taxon>Bifidobacteriales</taxon>
        <taxon>Bifidobacteriaceae</taxon>
        <taxon>Scardovia</taxon>
    </lineage>
</organism>
<dbReference type="InterPro" id="IPR011004">
    <property type="entry name" value="Trimer_LpxA-like_sf"/>
</dbReference>
<evidence type="ECO:0000256" key="1">
    <source>
        <dbReference type="ARBA" id="ARBA00004876"/>
    </source>
</evidence>
<comment type="pathway">
    <text evidence="1">Amino-acid biosynthesis; L-cysteine biosynthesis; L-cysteine from L-serine: step 1/2.</text>
</comment>
<dbReference type="HOGENOM" id="CLU_051638_1_1_11"/>
<protein>
    <submittedName>
        <fullName evidence="5">Serine O-acetyltransferase</fullName>
    </submittedName>
</protein>
<evidence type="ECO:0000256" key="2">
    <source>
        <dbReference type="ARBA" id="ARBA00022605"/>
    </source>
</evidence>
<dbReference type="eggNOG" id="COG1045">
    <property type="taxonomic scope" value="Bacteria"/>
</dbReference>
<keyword evidence="6" id="KW-1185">Reference proteome</keyword>
<dbReference type="GO" id="GO:0016746">
    <property type="term" value="F:acyltransferase activity"/>
    <property type="evidence" value="ECO:0007669"/>
    <property type="project" value="UniProtKB-KW"/>
</dbReference>
<evidence type="ECO:0000313" key="5">
    <source>
        <dbReference type="EMBL" id="EFG26431.1"/>
    </source>
</evidence>
<gene>
    <name evidence="5" type="ORF">HMPREF9020_00050</name>
</gene>
<dbReference type="Proteomes" id="UP000005777">
    <property type="component" value="Unassembled WGS sequence"/>
</dbReference>
<dbReference type="AlphaFoldDB" id="W5IHU2"/>
<dbReference type="EMBL" id="ADCX01000001">
    <property type="protein sequence ID" value="EFG26431.1"/>
    <property type="molecule type" value="Genomic_DNA"/>
</dbReference>
<dbReference type="Gene3D" id="1.10.3130.10">
    <property type="entry name" value="serine acetyltransferase, domain 1"/>
    <property type="match status" value="1"/>
</dbReference>
<dbReference type="InterPro" id="IPR045304">
    <property type="entry name" value="LbH_SAT"/>
</dbReference>
<comment type="caution">
    <text evidence="5">The sequence shown here is derived from an EMBL/GenBank/DDBJ whole genome shotgun (WGS) entry which is preliminary data.</text>
</comment>
<evidence type="ECO:0000256" key="4">
    <source>
        <dbReference type="ARBA" id="ARBA00023315"/>
    </source>
</evidence>
<proteinExistence type="predicted"/>
<dbReference type="CDD" id="cd03354">
    <property type="entry name" value="LbH_SAT"/>
    <property type="match status" value="1"/>
</dbReference>
<name>W5IHU2_SCAIO</name>